<dbReference type="Proteomes" id="UP000683925">
    <property type="component" value="Unassembled WGS sequence"/>
</dbReference>
<keyword evidence="1" id="KW-0808">Transferase</keyword>
<organism evidence="6 7">
    <name type="scientific">Paramecium octaurelia</name>
    <dbReference type="NCBI Taxonomy" id="43137"/>
    <lineage>
        <taxon>Eukaryota</taxon>
        <taxon>Sar</taxon>
        <taxon>Alveolata</taxon>
        <taxon>Ciliophora</taxon>
        <taxon>Intramacronucleata</taxon>
        <taxon>Oligohymenophorea</taxon>
        <taxon>Peniculida</taxon>
        <taxon>Parameciidae</taxon>
        <taxon>Paramecium</taxon>
    </lineage>
</organism>
<dbReference type="GO" id="GO:0005829">
    <property type="term" value="C:cytosol"/>
    <property type="evidence" value="ECO:0007669"/>
    <property type="project" value="TreeGrafter"/>
</dbReference>
<protein>
    <recommendedName>
        <fullName evidence="5">Protein kinase domain-containing protein</fullName>
    </recommendedName>
</protein>
<dbReference type="GO" id="GO:0000407">
    <property type="term" value="C:phagophore assembly site"/>
    <property type="evidence" value="ECO:0007669"/>
    <property type="project" value="TreeGrafter"/>
</dbReference>
<accession>A0A8S1TT83</accession>
<keyword evidence="7" id="KW-1185">Reference proteome</keyword>
<dbReference type="EMBL" id="CAJJDP010000029">
    <property type="protein sequence ID" value="CAD8154772.1"/>
    <property type="molecule type" value="Genomic_DNA"/>
</dbReference>
<dbReference type="GO" id="GO:0005524">
    <property type="term" value="F:ATP binding"/>
    <property type="evidence" value="ECO:0007669"/>
    <property type="project" value="UniProtKB-KW"/>
</dbReference>
<evidence type="ECO:0000256" key="4">
    <source>
        <dbReference type="ARBA" id="ARBA00022840"/>
    </source>
</evidence>
<keyword evidence="3" id="KW-0418">Kinase</keyword>
<evidence type="ECO:0000256" key="1">
    <source>
        <dbReference type="ARBA" id="ARBA00022679"/>
    </source>
</evidence>
<dbReference type="InterPro" id="IPR008271">
    <property type="entry name" value="Ser/Thr_kinase_AS"/>
</dbReference>
<dbReference type="SMART" id="SM00220">
    <property type="entry name" value="S_TKc"/>
    <property type="match status" value="1"/>
</dbReference>
<dbReference type="AlphaFoldDB" id="A0A8S1TT83"/>
<dbReference type="InterPro" id="IPR000719">
    <property type="entry name" value="Prot_kinase_dom"/>
</dbReference>
<feature type="domain" description="Protein kinase" evidence="5">
    <location>
        <begin position="13"/>
        <end position="327"/>
    </location>
</feature>
<dbReference type="GO" id="GO:0000045">
    <property type="term" value="P:autophagosome assembly"/>
    <property type="evidence" value="ECO:0007669"/>
    <property type="project" value="TreeGrafter"/>
</dbReference>
<dbReference type="OMA" id="QANKCDI"/>
<dbReference type="PROSITE" id="PS50011">
    <property type="entry name" value="PROTEIN_KINASE_DOM"/>
    <property type="match status" value="1"/>
</dbReference>
<evidence type="ECO:0000256" key="2">
    <source>
        <dbReference type="ARBA" id="ARBA00022741"/>
    </source>
</evidence>
<proteinExistence type="predicted"/>
<dbReference type="PANTHER" id="PTHR24348:SF22">
    <property type="entry name" value="NON-SPECIFIC SERINE_THREONINE PROTEIN KINASE"/>
    <property type="match status" value="1"/>
</dbReference>
<evidence type="ECO:0000259" key="5">
    <source>
        <dbReference type="PROSITE" id="PS50011"/>
    </source>
</evidence>
<comment type="caution">
    <text evidence="6">The sequence shown here is derived from an EMBL/GenBank/DDBJ whole genome shotgun (WGS) entry which is preliminary data.</text>
</comment>
<sequence>MNEQIVYIDDFAIDTYQLLGQGACGKVFSANRKNDPKQYCAKIVNANSQNVQKELDILNYMKNKQNENIVNVYYSNFVPERGFFVIIMEKCDSDLEKEIKARYQQQRRYSEQEAIEIMKQLFNGYRVLYQSQVIHRDIKPANILTSQGKYKIADFGVGKIYQSDQNLLNITKNGTPVYKAPELQGNYEYSTTDILYIQGNPPRFSTNPSPLQGSTMQQGIMQMGTMQSNAPFKGTFDDKEKKVKLLHKVDIYSFGILFYHLLTGSYPFDLSMAGINDFIQRLRISPFKIPPQYNISSSTCQMVERMITYSPVERIDFPSLIQCYGLRLGTMYNRESTIVLPVKPASVTFNPAKIVMILPQKSVQDWFQQYRVLFFEKCCESQNVIPIYRNYCDLCLNLAILQFEQTISIEQITDYIVKYQQANKCDIEFKIEAKLDRIFYIQEFCRVLQNQFIPKCFDYEQIKTYGESHLRFMFISSKLLKGYYNIQALLGIQPPNYNAFKDLISKDNGLTKEQYRQYLDDQF</sequence>
<dbReference type="Pfam" id="PF00069">
    <property type="entry name" value="Pkinase"/>
    <property type="match status" value="1"/>
</dbReference>
<name>A0A8S1TT83_PAROT</name>
<reference evidence="6" key="1">
    <citation type="submission" date="2021-01" db="EMBL/GenBank/DDBJ databases">
        <authorList>
            <consortium name="Genoscope - CEA"/>
            <person name="William W."/>
        </authorList>
    </citation>
    <scope>NUCLEOTIDE SEQUENCE</scope>
</reference>
<evidence type="ECO:0000313" key="7">
    <source>
        <dbReference type="Proteomes" id="UP000683925"/>
    </source>
</evidence>
<gene>
    <name evidence="6" type="ORF">POCTA_138.1.T0290344</name>
</gene>
<dbReference type="GO" id="GO:0016020">
    <property type="term" value="C:membrane"/>
    <property type="evidence" value="ECO:0007669"/>
    <property type="project" value="TreeGrafter"/>
</dbReference>
<dbReference type="GO" id="GO:0004674">
    <property type="term" value="F:protein serine/threonine kinase activity"/>
    <property type="evidence" value="ECO:0007669"/>
    <property type="project" value="InterPro"/>
</dbReference>
<evidence type="ECO:0000313" key="6">
    <source>
        <dbReference type="EMBL" id="CAD8154772.1"/>
    </source>
</evidence>
<dbReference type="PROSITE" id="PS00108">
    <property type="entry name" value="PROTEIN_KINASE_ST"/>
    <property type="match status" value="1"/>
</dbReference>
<evidence type="ECO:0000256" key="3">
    <source>
        <dbReference type="ARBA" id="ARBA00022777"/>
    </source>
</evidence>
<dbReference type="GO" id="GO:0010506">
    <property type="term" value="P:regulation of autophagy"/>
    <property type="evidence" value="ECO:0007669"/>
    <property type="project" value="InterPro"/>
</dbReference>
<dbReference type="PANTHER" id="PTHR24348">
    <property type="entry name" value="SERINE/THREONINE-PROTEIN KINASE UNC-51-RELATED"/>
    <property type="match status" value="1"/>
</dbReference>
<dbReference type="InterPro" id="IPR045269">
    <property type="entry name" value="Atg1-like"/>
</dbReference>
<dbReference type="GO" id="GO:0005776">
    <property type="term" value="C:autophagosome"/>
    <property type="evidence" value="ECO:0007669"/>
    <property type="project" value="TreeGrafter"/>
</dbReference>
<keyword evidence="2" id="KW-0547">Nucleotide-binding</keyword>
<dbReference type="OrthoDB" id="301110at2759"/>
<keyword evidence="4" id="KW-0067">ATP-binding</keyword>